<proteinExistence type="predicted"/>
<reference evidence="1" key="1">
    <citation type="journal article" date="2022" name="bioRxiv">
        <title>Sequencing and chromosome-scale assembly of the giantPleurodeles waltlgenome.</title>
        <authorList>
            <person name="Brown T."/>
            <person name="Elewa A."/>
            <person name="Iarovenko S."/>
            <person name="Subramanian E."/>
            <person name="Araus A.J."/>
            <person name="Petzold A."/>
            <person name="Susuki M."/>
            <person name="Suzuki K.-i.T."/>
            <person name="Hayashi T."/>
            <person name="Toyoda A."/>
            <person name="Oliveira C."/>
            <person name="Osipova E."/>
            <person name="Leigh N.D."/>
            <person name="Simon A."/>
            <person name="Yun M.H."/>
        </authorList>
    </citation>
    <scope>NUCLEOTIDE SEQUENCE</scope>
    <source>
        <strain evidence="1">20211129_DDA</strain>
        <tissue evidence="1">Liver</tissue>
    </source>
</reference>
<protein>
    <submittedName>
        <fullName evidence="1">Uncharacterized protein</fullName>
    </submittedName>
</protein>
<name>A0AAV7QHY1_PLEWA</name>
<sequence>MGSRPLRGETRERLPNCAVCRSSGCLGAWHRRGPEKPYITDCKDLCRTVVYCVLWSGFAYQATRTHAAAEEAKVLKDTLIHTQNSLRMDSD</sequence>
<evidence type="ECO:0000313" key="2">
    <source>
        <dbReference type="Proteomes" id="UP001066276"/>
    </source>
</evidence>
<dbReference type="AlphaFoldDB" id="A0AAV7QHY1"/>
<organism evidence="1 2">
    <name type="scientific">Pleurodeles waltl</name>
    <name type="common">Iberian ribbed newt</name>
    <dbReference type="NCBI Taxonomy" id="8319"/>
    <lineage>
        <taxon>Eukaryota</taxon>
        <taxon>Metazoa</taxon>
        <taxon>Chordata</taxon>
        <taxon>Craniata</taxon>
        <taxon>Vertebrata</taxon>
        <taxon>Euteleostomi</taxon>
        <taxon>Amphibia</taxon>
        <taxon>Batrachia</taxon>
        <taxon>Caudata</taxon>
        <taxon>Salamandroidea</taxon>
        <taxon>Salamandridae</taxon>
        <taxon>Pleurodelinae</taxon>
        <taxon>Pleurodeles</taxon>
    </lineage>
</organism>
<comment type="caution">
    <text evidence="1">The sequence shown here is derived from an EMBL/GenBank/DDBJ whole genome shotgun (WGS) entry which is preliminary data.</text>
</comment>
<keyword evidence="2" id="KW-1185">Reference proteome</keyword>
<gene>
    <name evidence="1" type="ORF">NDU88_006062</name>
</gene>
<evidence type="ECO:0000313" key="1">
    <source>
        <dbReference type="EMBL" id="KAJ1139695.1"/>
    </source>
</evidence>
<dbReference type="Proteomes" id="UP001066276">
    <property type="component" value="Chromosome 6"/>
</dbReference>
<dbReference type="EMBL" id="JANPWB010000010">
    <property type="protein sequence ID" value="KAJ1139695.1"/>
    <property type="molecule type" value="Genomic_DNA"/>
</dbReference>
<accession>A0AAV7QHY1</accession>